<dbReference type="AlphaFoldDB" id="A0AAD2JG73"/>
<evidence type="ECO:0000256" key="4">
    <source>
        <dbReference type="SAM" id="MobiDB-lite"/>
    </source>
</evidence>
<feature type="compositionally biased region" description="Polar residues" evidence="4">
    <location>
        <begin position="671"/>
        <end position="686"/>
    </location>
</feature>
<evidence type="ECO:0000256" key="2">
    <source>
        <dbReference type="ARBA" id="ARBA00022729"/>
    </source>
</evidence>
<organism evidence="6 7">
    <name type="scientific">Cylindrotheca closterium</name>
    <dbReference type="NCBI Taxonomy" id="2856"/>
    <lineage>
        <taxon>Eukaryota</taxon>
        <taxon>Sar</taxon>
        <taxon>Stramenopiles</taxon>
        <taxon>Ochrophyta</taxon>
        <taxon>Bacillariophyta</taxon>
        <taxon>Bacillariophyceae</taxon>
        <taxon>Bacillariophycidae</taxon>
        <taxon>Bacillariales</taxon>
        <taxon>Bacillariaceae</taxon>
        <taxon>Cylindrotheca</taxon>
    </lineage>
</organism>
<evidence type="ECO:0000313" key="6">
    <source>
        <dbReference type="EMBL" id="CAJ1946768.1"/>
    </source>
</evidence>
<dbReference type="EMBL" id="CAKOGP040001714">
    <property type="protein sequence ID" value="CAJ1946768.1"/>
    <property type="molecule type" value="Genomic_DNA"/>
</dbReference>
<dbReference type="PRINTS" id="PR00843">
    <property type="entry name" value="GLHYDRLASE30"/>
</dbReference>
<protein>
    <recommendedName>
        <fullName evidence="5">Glycosyl hydrolase family 30 TIM-barrel domain-containing protein</fullName>
    </recommendedName>
</protein>
<comment type="similarity">
    <text evidence="1">Belongs to the glycosyl hydrolase 30 family.</text>
</comment>
<evidence type="ECO:0000259" key="5">
    <source>
        <dbReference type="Pfam" id="PF02055"/>
    </source>
</evidence>
<dbReference type="Gene3D" id="3.20.20.80">
    <property type="entry name" value="Glycosidases"/>
    <property type="match status" value="1"/>
</dbReference>
<feature type="region of interest" description="Disordered" evidence="4">
    <location>
        <begin position="66"/>
        <end position="98"/>
    </location>
</feature>
<dbReference type="InterPro" id="IPR033453">
    <property type="entry name" value="Glyco_hydro_30_TIM-barrel"/>
</dbReference>
<keyword evidence="7" id="KW-1185">Reference proteome</keyword>
<evidence type="ECO:0000256" key="1">
    <source>
        <dbReference type="ARBA" id="ARBA00005382"/>
    </source>
</evidence>
<gene>
    <name evidence="6" type="ORF">CYCCA115_LOCUS10828</name>
</gene>
<proteinExistence type="inferred from homology"/>
<dbReference type="InterPro" id="IPR001139">
    <property type="entry name" value="Glyco_hydro_30"/>
</dbReference>
<comment type="caution">
    <text evidence="6">The sequence shown here is derived from an EMBL/GenBank/DDBJ whole genome shotgun (WGS) entry which is preliminary data.</text>
</comment>
<sequence>MSPPMGETQPLIYHGKNGQAPETMENETKEKSTCSSGVAKLVIVALLAIIGTHLYDRHFNATDKVVENSSDLPPPPELPSAAEENSETSEDASASTTTAPLQYRPYCMTYHNQKTARILQTSMGSPSQQWSRIPCYAEPEKVRKWAKSPTPPDAHVNEYGNPDAILNISLNDASFADRKPILGFGAAFTEAASLNYQSLSEKGKETLMELYFGKSGLGYALGRVHINSCDFSVKSYSFDDVDGDFELEQFDTNATHDNQKDGMMDMIRRATSVFERAWKPAAEVEGEEIDPTRLKDGNLLMYASPWSPPAWMKNPIYDVDPENATHAAGMTGSTTPSCLREGTGKDSRYAKAWALYFSKFITTYREHGIDLWGITVQNEPEFPAPWEACAYTPEAQADFVAYHLGPQLEKDHPDIKVLMFDHNKDHMITWAKLLLNETAHPSYKYIDGTAYHWYAGGMDRLLDGAVGSPNLHRFQSTLKDLFETKTTEQDVNDTLPNETIATVAPNQGKEHIILGSEACHCPYTGYAGGSIEVYWARAERYVHTILADLAAGSNGWVEWNLVLDSVGGPNHLNNLCDTGILAVPHRAIVNGSEADIPPTLPFEKTKHQFGVNVGDTRTRAELNALGFPAKYLDTGLAVQPIYYYMGHISRYVRPGSRALSGLIQESKASEESSPLTTPNRAFRSQGQVVPGGGFNDLARNGIEVTAWPCEGSTRQVFEFDEDTKRIKVLGHDWLGKPTKSCLAKEADMSFKGITLTDCKKKLAATFDMVPIDSASNSTWVQFVQTNVPETSKRVDRCLVLGHLGNDGGALGPRGGAPVKYGSCAGGQSKWKYSDPSGGEIITTVLDAGEVCMTTGWPFLQMGAFSTPNGESESTVVLLNEARDSANYVLYDGGDVVLSGSIPPRSIQTVLLDSN</sequence>
<keyword evidence="3" id="KW-0378">Hydrolase</keyword>
<feature type="region of interest" description="Disordered" evidence="4">
    <location>
        <begin position="665"/>
        <end position="686"/>
    </location>
</feature>
<dbReference type="Pfam" id="PF02055">
    <property type="entry name" value="Glyco_hydro_30"/>
    <property type="match status" value="3"/>
</dbReference>
<dbReference type="GO" id="GO:0006680">
    <property type="term" value="P:glucosylceramide catabolic process"/>
    <property type="evidence" value="ECO:0007669"/>
    <property type="project" value="TreeGrafter"/>
</dbReference>
<dbReference type="PANTHER" id="PTHR11069">
    <property type="entry name" value="GLUCOSYLCERAMIDASE"/>
    <property type="match status" value="1"/>
</dbReference>
<feature type="domain" description="Glycosyl hydrolase family 30 TIM-barrel" evidence="5">
    <location>
        <begin position="181"/>
        <end position="264"/>
    </location>
</feature>
<evidence type="ECO:0000256" key="3">
    <source>
        <dbReference type="ARBA" id="ARBA00022801"/>
    </source>
</evidence>
<dbReference type="SUPFAM" id="SSF51445">
    <property type="entry name" value="(Trans)glycosidases"/>
    <property type="match status" value="1"/>
</dbReference>
<name>A0AAD2JG73_9STRA</name>
<reference evidence="6" key="1">
    <citation type="submission" date="2023-08" db="EMBL/GenBank/DDBJ databases">
        <authorList>
            <person name="Audoor S."/>
            <person name="Bilcke G."/>
        </authorList>
    </citation>
    <scope>NUCLEOTIDE SEQUENCE</scope>
</reference>
<dbReference type="GO" id="GO:0016020">
    <property type="term" value="C:membrane"/>
    <property type="evidence" value="ECO:0007669"/>
    <property type="project" value="GOC"/>
</dbReference>
<dbReference type="PANTHER" id="PTHR11069:SF23">
    <property type="entry name" value="LYSOSOMAL ACID GLUCOSYLCERAMIDASE"/>
    <property type="match status" value="1"/>
</dbReference>
<evidence type="ECO:0000313" key="7">
    <source>
        <dbReference type="Proteomes" id="UP001295423"/>
    </source>
</evidence>
<feature type="domain" description="Glycosyl hydrolase family 30 TIM-barrel" evidence="5">
    <location>
        <begin position="298"/>
        <end position="456"/>
    </location>
</feature>
<dbReference type="PROSITE" id="PS50231">
    <property type="entry name" value="RICIN_B_LECTIN"/>
    <property type="match status" value="1"/>
</dbReference>
<feature type="region of interest" description="Disordered" evidence="4">
    <location>
        <begin position="1"/>
        <end position="33"/>
    </location>
</feature>
<feature type="domain" description="Glycosyl hydrolase family 30 TIM-barrel" evidence="5">
    <location>
        <begin position="509"/>
        <end position="586"/>
    </location>
</feature>
<keyword evidence="2" id="KW-0732">Signal</keyword>
<dbReference type="GO" id="GO:0004348">
    <property type="term" value="F:glucosylceramidase activity"/>
    <property type="evidence" value="ECO:0007669"/>
    <property type="project" value="InterPro"/>
</dbReference>
<dbReference type="InterPro" id="IPR017853">
    <property type="entry name" value="GH"/>
</dbReference>
<dbReference type="Proteomes" id="UP001295423">
    <property type="component" value="Unassembled WGS sequence"/>
</dbReference>
<accession>A0AAD2JG73</accession>